<proteinExistence type="predicted"/>
<evidence type="ECO:0000313" key="2">
    <source>
        <dbReference type="Proteomes" id="UP000248856"/>
    </source>
</evidence>
<dbReference type="EMBL" id="QLTA01000085">
    <property type="protein sequence ID" value="RAR71638.1"/>
    <property type="molecule type" value="Genomic_DNA"/>
</dbReference>
<sequence>MSLIESGRFTRTDGSQGASGVAEVSGSLLLAGNNFYREFPDDPEPSAAAQALPQMGGSGWVRDLREAMSLGICSVRYQKCSKQLGKDGDMTHIPSRRSCMRLDFAGRWAGGFQKSSRTAGECVGF</sequence>
<gene>
    <name evidence="1" type="ORF">AX018_10853</name>
</gene>
<dbReference type="RefSeq" id="WP_111882591.1">
    <property type="nucleotide sequence ID" value="NZ_QLTA01000085.1"/>
</dbReference>
<dbReference type="Proteomes" id="UP000248856">
    <property type="component" value="Unassembled WGS sequence"/>
</dbReference>
<organism evidence="1 2">
    <name type="scientific">Paracidovorax anthurii</name>
    <dbReference type="NCBI Taxonomy" id="78229"/>
    <lineage>
        <taxon>Bacteria</taxon>
        <taxon>Pseudomonadati</taxon>
        <taxon>Pseudomonadota</taxon>
        <taxon>Betaproteobacteria</taxon>
        <taxon>Burkholderiales</taxon>
        <taxon>Comamonadaceae</taxon>
        <taxon>Paracidovorax</taxon>
    </lineage>
</organism>
<dbReference type="OrthoDB" id="8607307at2"/>
<reference evidence="1 2" key="1">
    <citation type="submission" date="2018-06" db="EMBL/GenBank/DDBJ databases">
        <title>Genomic Encyclopedia of Archaeal and Bacterial Type Strains, Phase II (KMG-II): from individual species to whole genera.</title>
        <authorList>
            <person name="Goeker M."/>
        </authorList>
    </citation>
    <scope>NUCLEOTIDE SEQUENCE [LARGE SCALE GENOMIC DNA]</scope>
    <source>
        <strain evidence="1 2">CFPB 3232</strain>
    </source>
</reference>
<comment type="caution">
    <text evidence="1">The sequence shown here is derived from an EMBL/GenBank/DDBJ whole genome shotgun (WGS) entry which is preliminary data.</text>
</comment>
<accession>A0A328YCC9</accession>
<protein>
    <submittedName>
        <fullName evidence="1">Uncharacterized protein</fullName>
    </submittedName>
</protein>
<dbReference type="AlphaFoldDB" id="A0A328YCC9"/>
<keyword evidence="2" id="KW-1185">Reference proteome</keyword>
<evidence type="ECO:0000313" key="1">
    <source>
        <dbReference type="EMBL" id="RAR71638.1"/>
    </source>
</evidence>
<name>A0A328YCC9_9BURK</name>